<feature type="binding site" evidence="10">
    <location>
        <position position="373"/>
    </location>
    <ligand>
        <name>Mg(2+)</name>
        <dbReference type="ChEBI" id="CHEBI:18420"/>
    </ligand>
</feature>
<evidence type="ECO:0000256" key="1">
    <source>
        <dbReference type="ARBA" id="ARBA00005064"/>
    </source>
</evidence>
<protein>
    <recommendedName>
        <fullName evidence="10">Succinate--CoA ligase [ADP-forming] subunit beta, mitochondrial</fullName>
        <ecNumber evidence="10">6.2.1.5</ecNumber>
    </recommendedName>
    <alternativeName>
        <fullName evidence="10">Succinyl-CoA synthetase beta chain</fullName>
        <shortName evidence="10">SCS-beta</shortName>
    </alternativeName>
</protein>
<dbReference type="NCBIfam" id="NF001913">
    <property type="entry name" value="PRK00696.1"/>
    <property type="match status" value="1"/>
</dbReference>
<evidence type="ECO:0000256" key="2">
    <source>
        <dbReference type="ARBA" id="ARBA00022532"/>
    </source>
</evidence>
<feature type="binding site" evidence="10">
    <location>
        <begin position="495"/>
        <end position="497"/>
    </location>
    <ligand>
        <name>substrate</name>
        <note>ligand shared with subunit alpha</note>
    </ligand>
</feature>
<dbReference type="InterPro" id="IPR013650">
    <property type="entry name" value="ATP-grasp_succ-CoA_synth-type"/>
</dbReference>
<keyword evidence="4 10" id="KW-0479">Metal-binding</keyword>
<dbReference type="EC" id="6.2.1.5" evidence="10"/>
<dbReference type="GO" id="GO:0042709">
    <property type="term" value="C:succinate-CoA ligase complex"/>
    <property type="evidence" value="ECO:0007669"/>
    <property type="project" value="TreeGrafter"/>
</dbReference>
<dbReference type="FunFam" id="3.40.50.261:FF:000001">
    <property type="entry name" value="Succinate--CoA ligase [ADP-forming] subunit beta"/>
    <property type="match status" value="1"/>
</dbReference>
<feature type="binding site" evidence="10">
    <location>
        <begin position="218"/>
        <end position="220"/>
    </location>
    <ligand>
        <name>ATP</name>
        <dbReference type="ChEBI" id="CHEBI:30616"/>
    </ligand>
</feature>
<dbReference type="InterPro" id="IPR013815">
    <property type="entry name" value="ATP_grasp_subdomain_1"/>
</dbReference>
<evidence type="ECO:0000256" key="4">
    <source>
        <dbReference type="ARBA" id="ARBA00022723"/>
    </source>
</evidence>
<keyword evidence="7 10" id="KW-0460">Magnesium</keyword>
<dbReference type="GO" id="GO:0006099">
    <property type="term" value="P:tricarboxylic acid cycle"/>
    <property type="evidence" value="ECO:0007669"/>
    <property type="project" value="UniProtKB-UniRule"/>
</dbReference>
<dbReference type="Gene3D" id="3.30.470.20">
    <property type="entry name" value="ATP-grasp fold, B domain"/>
    <property type="match status" value="1"/>
</dbReference>
<evidence type="ECO:0000256" key="9">
    <source>
        <dbReference type="ARBA" id="ARBA00063570"/>
    </source>
</evidence>
<evidence type="ECO:0000313" key="15">
    <source>
        <dbReference type="EMBL" id="SPQ93025.1"/>
    </source>
</evidence>
<sequence length="911" mass="99732">MVIVLQPPANACNSALHDPRLAVEGYLHPVCTFKTVDGVVSSSPDAIRPSRIKVTQPERNLTGCTTCWLPIVRSGQHEESAKQVVGSSHKNASVWLSSGSGNCLAVCSLNFRSSKSGAGPGSGRSRHGWGGVHRRSRQMQRAAIRAGRWAVRVRPSQQSGAQVRFLNIHEYLSHDILRKFSVPTANGFPARTPEEAAEAARKIGGKDFVVKAQVLAGGRGKGRFTNGFEGGVHAANSPGQVRDLAAKMLGQHLVTKQTDSKGRPVDIVYVVERLFIRRECYFAILLDRSANGPVLVASPKGGMDIEKVAAETPDFIFKAAVDDLEAGPTDDQLSTLAAGMGFSEENSLDEAKKVMSSLYQLFRKTDATLVEINPLCETHDGRVRCTDAKLNFDDNAEYRQKEIFELRDRKQEDPREVMASEYGLNYIGLDGNIGCLVNGAGLAMATMDIIKLQGGSPANFLDLGGGATERTVTKAFEILNMDQRVEAILVNIFGGIMKCDVIALGLIAAVTTTDMKKPLVVRLEGTNVDEAKKLIEDSGLRMMTCDDLEDAARKAVRVAEIVRMARDVHIDVKSNSAIGIWRRVPPIQGMSSFDDILRAARQARSRLSPSQVSTYEERVCSRIDLLQHVLVRTGDGNLQFADDMRETARQAVEQIARVSDLDDPVAAADYGLLLVHLLLQAQSDRNLHGTGALGCVREQLDWTTTMPSTPPPPPPPREPVARARPPAVRTVAVPTPAQAETTLSTGRSTTDADELAAIRVILERMQRQQDAILARIDQLSATNRLAQPDVATSAPVVKDDDDTVPEKHSDLDIEAPQDHTDCACETIGGSLAREWPDCCDAERDDWHRFEHRVGQAHRTFCDYVDTRARTLQRRGICDLCDLERWRSVDSRPTLHDGGWGPYPSSSYYACL</sequence>
<feature type="region of interest" description="Disordered" evidence="12">
    <location>
        <begin position="115"/>
        <end position="135"/>
    </location>
</feature>
<dbReference type="PANTHER" id="PTHR11815">
    <property type="entry name" value="SUCCINYL-COA SYNTHETASE BETA CHAIN"/>
    <property type="match status" value="1"/>
</dbReference>
<feature type="domain" description="ATP-grasp fold succinyl-CoA synthetase-type" evidence="14">
    <location>
        <begin position="167"/>
        <end position="376"/>
    </location>
</feature>
<comment type="cofactor">
    <cofactor evidence="10">
        <name>Mg(2+)</name>
        <dbReference type="ChEBI" id="CHEBI:18420"/>
    </cofactor>
    <text evidence="10">Binds 1 Mg(2+) ion per subunit.</text>
</comment>
<comment type="function">
    <text evidence="10">Succinyl-CoA synthetase functions in the citric acid cycle (TCA), coupling the hydrolysis of succinyl-CoA to the synthesis of ATP and thus represents the only step of substrate-level phosphorylation in the TCA. The beta subunit provides nucleotide specificity of the enzyme and binds the substrate succinate, while the binding sites for coenzyme A and phosphate are found in the alpha subunit.</text>
</comment>
<dbReference type="HAMAP" id="MF_00558">
    <property type="entry name" value="Succ_CoA_beta"/>
    <property type="match status" value="1"/>
</dbReference>
<dbReference type="NCBIfam" id="TIGR01016">
    <property type="entry name" value="sucCoAbeta"/>
    <property type="match status" value="1"/>
</dbReference>
<dbReference type="GO" id="GO:0006104">
    <property type="term" value="P:succinyl-CoA metabolic process"/>
    <property type="evidence" value="ECO:0007669"/>
    <property type="project" value="TreeGrafter"/>
</dbReference>
<dbReference type="Gene3D" id="3.30.1490.20">
    <property type="entry name" value="ATP-grasp fold, A domain"/>
    <property type="match status" value="1"/>
</dbReference>
<keyword evidence="6 10" id="KW-0067">ATP-binding</keyword>
<evidence type="ECO:0000256" key="5">
    <source>
        <dbReference type="ARBA" id="ARBA00022741"/>
    </source>
</evidence>
<dbReference type="GO" id="GO:0005524">
    <property type="term" value="F:ATP binding"/>
    <property type="evidence" value="ECO:0007669"/>
    <property type="project" value="UniProtKB-UniRule"/>
</dbReference>
<dbReference type="GO" id="GO:0005739">
    <property type="term" value="C:mitochondrion"/>
    <property type="evidence" value="ECO:0007669"/>
    <property type="project" value="UniProtKB-SubCell"/>
</dbReference>
<keyword evidence="8" id="KW-0809">Transit peptide</keyword>
<evidence type="ECO:0000313" key="16">
    <source>
        <dbReference type="Proteomes" id="UP000290189"/>
    </source>
</evidence>
<evidence type="ECO:0000256" key="10">
    <source>
        <dbReference type="HAMAP-Rule" id="MF_03219"/>
    </source>
</evidence>
<organism evidence="15 16">
    <name type="scientific">Plasmodiophora brassicae</name>
    <name type="common">Clubroot disease agent</name>
    <dbReference type="NCBI Taxonomy" id="37360"/>
    <lineage>
        <taxon>Eukaryota</taxon>
        <taxon>Sar</taxon>
        <taxon>Rhizaria</taxon>
        <taxon>Endomyxa</taxon>
        <taxon>Phytomyxea</taxon>
        <taxon>Plasmodiophorida</taxon>
        <taxon>Plasmodiophoridae</taxon>
        <taxon>Plasmodiophora</taxon>
    </lineage>
</organism>
<evidence type="ECO:0000256" key="7">
    <source>
        <dbReference type="ARBA" id="ARBA00022842"/>
    </source>
</evidence>
<name>A0A3P3XYR1_PLABS</name>
<feature type="binding site" evidence="10">
    <location>
        <position position="438"/>
    </location>
    <ligand>
        <name>substrate</name>
        <note>ligand shared with subunit alpha</note>
    </ligand>
</feature>
<evidence type="ECO:0000256" key="12">
    <source>
        <dbReference type="SAM" id="MobiDB-lite"/>
    </source>
</evidence>
<dbReference type="FunFam" id="3.30.470.20:FF:000002">
    <property type="entry name" value="Succinate--CoA ligase [ADP-forming] subunit beta"/>
    <property type="match status" value="1"/>
</dbReference>
<dbReference type="InterPro" id="IPR016102">
    <property type="entry name" value="Succinyl-CoA_synth-like"/>
</dbReference>
<dbReference type="Gene3D" id="3.40.50.261">
    <property type="entry name" value="Succinyl-CoA synthetase domains"/>
    <property type="match status" value="1"/>
</dbReference>
<dbReference type="FunFam" id="3.30.1490.20:FF:000004">
    <property type="entry name" value="Succinate--CoA ligase [ADP-forming] subunit beta, mitochondrial"/>
    <property type="match status" value="1"/>
</dbReference>
<dbReference type="PROSITE" id="PS01217">
    <property type="entry name" value="SUCCINYL_COA_LIG_3"/>
    <property type="match status" value="1"/>
</dbReference>
<feature type="binding site" evidence="10">
    <location>
        <position position="387"/>
    </location>
    <ligand>
        <name>Mg(2+)</name>
        <dbReference type="ChEBI" id="CHEBI:18420"/>
    </ligand>
</feature>
<keyword evidence="5 10" id="KW-0547">Nucleotide-binding</keyword>
<dbReference type="Pfam" id="PF00549">
    <property type="entry name" value="Ligase_CoA"/>
    <property type="match status" value="1"/>
</dbReference>
<dbReference type="InterPro" id="IPR005809">
    <property type="entry name" value="Succ_CoA_ligase-like_bsu"/>
</dbReference>
<keyword evidence="3 10" id="KW-0436">Ligase</keyword>
<proteinExistence type="inferred from homology"/>
<evidence type="ECO:0000256" key="6">
    <source>
        <dbReference type="ARBA" id="ARBA00022840"/>
    </source>
</evidence>
<dbReference type="InterPro" id="IPR005811">
    <property type="entry name" value="SUCC_ACL_C"/>
</dbReference>
<geneLocation type="mitochondrion" evidence="15"/>
<feature type="domain" description="ATP-citrate synthase/succinyl-CoA ligase C-terminal" evidence="13">
    <location>
        <begin position="436"/>
        <end position="556"/>
    </location>
</feature>
<evidence type="ECO:0000256" key="11">
    <source>
        <dbReference type="RuleBase" id="RU361258"/>
    </source>
</evidence>
<keyword evidence="2 10" id="KW-0816">Tricarboxylic acid cycle</keyword>
<dbReference type="GO" id="GO:0000287">
    <property type="term" value="F:magnesium ion binding"/>
    <property type="evidence" value="ECO:0007669"/>
    <property type="project" value="UniProtKB-UniRule"/>
</dbReference>
<evidence type="ECO:0000256" key="3">
    <source>
        <dbReference type="ARBA" id="ARBA00022598"/>
    </source>
</evidence>
<feature type="binding site" evidence="10">
    <location>
        <position position="211"/>
    </location>
    <ligand>
        <name>ATP</name>
        <dbReference type="ChEBI" id="CHEBI:30616"/>
    </ligand>
</feature>
<dbReference type="GO" id="GO:0004775">
    <property type="term" value="F:succinate-CoA ligase (ADP-forming) activity"/>
    <property type="evidence" value="ECO:0007669"/>
    <property type="project" value="UniProtKB-UniRule"/>
</dbReference>
<dbReference type="InterPro" id="IPR017866">
    <property type="entry name" value="Succ-CoA_synthase_bsu_CS"/>
</dbReference>
<evidence type="ECO:0000259" key="13">
    <source>
        <dbReference type="Pfam" id="PF00549"/>
    </source>
</evidence>
<dbReference type="SUPFAM" id="SSF52210">
    <property type="entry name" value="Succinyl-CoA synthetase domains"/>
    <property type="match status" value="1"/>
</dbReference>
<comment type="similarity">
    <text evidence="10 11">Belongs to the succinate/malate CoA ligase beta subunit family.</text>
</comment>
<accession>A0A3P3XYR1</accession>
<comment type="subunit">
    <text evidence="9">Heterodimer of an alpha and a beta subunit. The beta subunit determines specificity for GTP.</text>
</comment>
<dbReference type="AlphaFoldDB" id="A0A3P3XYR1"/>
<comment type="pathway">
    <text evidence="1 10">Carbohydrate metabolism; tricarboxylic acid cycle; succinate from succinyl-CoA (ligase route): step 1/1.</text>
</comment>
<keyword evidence="10 15" id="KW-0496">Mitochondrion</keyword>
<feature type="binding site" evidence="10">
    <location>
        <position position="279"/>
    </location>
    <ligand>
        <name>ATP</name>
        <dbReference type="ChEBI" id="CHEBI:30616"/>
    </ligand>
</feature>
<dbReference type="EMBL" id="OVEO01000001">
    <property type="protein sequence ID" value="SPQ93025.1"/>
    <property type="molecule type" value="Genomic_DNA"/>
</dbReference>
<dbReference type="Proteomes" id="UP000290189">
    <property type="component" value="Unassembled WGS sequence"/>
</dbReference>
<dbReference type="Pfam" id="PF08442">
    <property type="entry name" value="ATP-grasp_2"/>
    <property type="match status" value="1"/>
</dbReference>
<feature type="compositionally biased region" description="Basic residues" evidence="12">
    <location>
        <begin position="124"/>
        <end position="135"/>
    </location>
</feature>
<dbReference type="SUPFAM" id="SSF56059">
    <property type="entry name" value="Glutathione synthetase ATP-binding domain-like"/>
    <property type="match status" value="1"/>
</dbReference>
<dbReference type="UniPathway" id="UPA00223">
    <property type="reaction ID" value="UER00999"/>
</dbReference>
<comment type="catalytic activity">
    <reaction evidence="10">
        <text>succinate + ATP + CoA = succinyl-CoA + ADP + phosphate</text>
        <dbReference type="Rhea" id="RHEA:17661"/>
        <dbReference type="ChEBI" id="CHEBI:30031"/>
        <dbReference type="ChEBI" id="CHEBI:30616"/>
        <dbReference type="ChEBI" id="CHEBI:43474"/>
        <dbReference type="ChEBI" id="CHEBI:57287"/>
        <dbReference type="ChEBI" id="CHEBI:57292"/>
        <dbReference type="ChEBI" id="CHEBI:456216"/>
        <dbReference type="EC" id="6.2.1.5"/>
    </reaction>
</comment>
<dbReference type="PANTHER" id="PTHR11815:SF1">
    <property type="entry name" value="SUCCINATE--COA LIGASE [ADP-FORMING] SUBUNIT BETA, MITOCHONDRIAL"/>
    <property type="match status" value="1"/>
</dbReference>
<evidence type="ECO:0000259" key="14">
    <source>
        <dbReference type="Pfam" id="PF08442"/>
    </source>
</evidence>
<comment type="subcellular location">
    <subcellularLocation>
        <location evidence="10">Mitochondrion</location>
    </subcellularLocation>
</comment>
<evidence type="ECO:0000256" key="8">
    <source>
        <dbReference type="ARBA" id="ARBA00022946"/>
    </source>
</evidence>
<reference evidence="15 16" key="1">
    <citation type="submission" date="2018-03" db="EMBL/GenBank/DDBJ databases">
        <authorList>
            <person name="Fogelqvist J."/>
        </authorList>
    </citation>
    <scope>NUCLEOTIDE SEQUENCE [LARGE SCALE GENOMIC DNA]</scope>
</reference>
<gene>
    <name evidence="15" type="ORF">PLBR_LOCUS240</name>
</gene>